<dbReference type="EMBL" id="JACRSW010000033">
    <property type="protein sequence ID" value="MBC8558073.1"/>
    <property type="molecule type" value="Genomic_DNA"/>
</dbReference>
<dbReference type="NCBIfam" id="TIGR00277">
    <property type="entry name" value="HDIG"/>
    <property type="match status" value="1"/>
</dbReference>
<gene>
    <name evidence="4" type="ORF">H8700_10195</name>
</gene>
<evidence type="ECO:0000313" key="4">
    <source>
        <dbReference type="EMBL" id="MBC8558073.1"/>
    </source>
</evidence>
<keyword evidence="5" id="KW-1185">Reference proteome</keyword>
<feature type="domain" description="HD" evidence="2">
    <location>
        <begin position="165"/>
        <end position="287"/>
    </location>
</feature>
<accession>A0ABR7MWD9</accession>
<feature type="domain" description="HD-GYP" evidence="3">
    <location>
        <begin position="143"/>
        <end position="338"/>
    </location>
</feature>
<feature type="compositionally biased region" description="Basic and acidic residues" evidence="1">
    <location>
        <begin position="60"/>
        <end position="69"/>
    </location>
</feature>
<protein>
    <submittedName>
        <fullName evidence="4">HD-GYP domain-containing protein</fullName>
    </submittedName>
</protein>
<evidence type="ECO:0000259" key="2">
    <source>
        <dbReference type="PROSITE" id="PS51831"/>
    </source>
</evidence>
<evidence type="ECO:0000313" key="5">
    <source>
        <dbReference type="Proteomes" id="UP000637513"/>
    </source>
</evidence>
<sequence length="378" mass="43049">MKTKKVLTSNLKPGMVSSEAAYTYTNHLVIQSNTTLTPEIIDKLKYYAVKSVRVYIPDEDAPKEKEKNTPTDTPQEKAPVSHGPSFDGPTYFERVQQTEQFVEFKDNFTSSISSFKDELNDIVAKNATDVTDNMLHEVDSILGRTRNSLHLLDMMQCLRGFDDLTYTHSMNVALICNVIGSWAGFSKDDLNTLMLCGLLHDIGKLKIPAEIIQKPGKLTDEEFDLIRSHPKLGYDILRSKNLDDRIKLAALQHHERYDGKGYPRQLAGIEINEYASIVAIADVYDAMTSNRIYRKGICPFTVISMFEKEKDLYNPHYLYLFMKRLVEAYVNTEVILSNNERGKIVLLNQNLLSRPVVITDKKTYDLSRDFSVDITALI</sequence>
<dbReference type="Proteomes" id="UP000637513">
    <property type="component" value="Unassembled WGS sequence"/>
</dbReference>
<dbReference type="PROSITE" id="PS51832">
    <property type="entry name" value="HD_GYP"/>
    <property type="match status" value="1"/>
</dbReference>
<dbReference type="CDD" id="cd00077">
    <property type="entry name" value="HDc"/>
    <property type="match status" value="1"/>
</dbReference>
<evidence type="ECO:0000256" key="1">
    <source>
        <dbReference type="SAM" id="MobiDB-lite"/>
    </source>
</evidence>
<name>A0ABR7MWD9_9FIRM</name>
<dbReference type="PROSITE" id="PS51831">
    <property type="entry name" value="HD"/>
    <property type="match status" value="1"/>
</dbReference>
<reference evidence="4 5" key="1">
    <citation type="submission" date="2020-08" db="EMBL/GenBank/DDBJ databases">
        <title>Genome public.</title>
        <authorList>
            <person name="Liu C."/>
            <person name="Sun Q."/>
        </authorList>
    </citation>
    <scope>NUCLEOTIDE SEQUENCE [LARGE SCALE GENOMIC DNA]</scope>
    <source>
        <strain evidence="4 5">BX3</strain>
    </source>
</reference>
<dbReference type="InterPro" id="IPR006674">
    <property type="entry name" value="HD_domain"/>
</dbReference>
<dbReference type="SUPFAM" id="SSF109604">
    <property type="entry name" value="HD-domain/PDEase-like"/>
    <property type="match status" value="1"/>
</dbReference>
<dbReference type="InterPro" id="IPR037522">
    <property type="entry name" value="HD_GYP_dom"/>
</dbReference>
<comment type="caution">
    <text evidence="4">The sequence shown here is derived from an EMBL/GenBank/DDBJ whole genome shotgun (WGS) entry which is preliminary data.</text>
</comment>
<dbReference type="InterPro" id="IPR003607">
    <property type="entry name" value="HD/PDEase_dom"/>
</dbReference>
<proteinExistence type="predicted"/>
<dbReference type="RefSeq" id="WP_249305547.1">
    <property type="nucleotide sequence ID" value="NZ_JACRSW010000033.1"/>
</dbReference>
<organism evidence="4 5">
    <name type="scientific">Jutongia hominis</name>
    <dbReference type="NCBI Taxonomy" id="2763664"/>
    <lineage>
        <taxon>Bacteria</taxon>
        <taxon>Bacillati</taxon>
        <taxon>Bacillota</taxon>
        <taxon>Clostridia</taxon>
        <taxon>Lachnospirales</taxon>
        <taxon>Lachnospiraceae</taxon>
        <taxon>Jutongia</taxon>
    </lineage>
</organism>
<dbReference type="InterPro" id="IPR006675">
    <property type="entry name" value="HDIG_dom"/>
</dbReference>
<dbReference type="Gene3D" id="1.10.3210.10">
    <property type="entry name" value="Hypothetical protein af1432"/>
    <property type="match status" value="1"/>
</dbReference>
<dbReference type="SMART" id="SM00471">
    <property type="entry name" value="HDc"/>
    <property type="match status" value="1"/>
</dbReference>
<dbReference type="PANTHER" id="PTHR43155">
    <property type="entry name" value="CYCLIC DI-GMP PHOSPHODIESTERASE PA4108-RELATED"/>
    <property type="match status" value="1"/>
</dbReference>
<evidence type="ECO:0000259" key="3">
    <source>
        <dbReference type="PROSITE" id="PS51832"/>
    </source>
</evidence>
<dbReference type="PANTHER" id="PTHR43155:SF2">
    <property type="entry name" value="CYCLIC DI-GMP PHOSPHODIESTERASE PA4108"/>
    <property type="match status" value="1"/>
</dbReference>
<feature type="region of interest" description="Disordered" evidence="1">
    <location>
        <begin position="59"/>
        <end position="89"/>
    </location>
</feature>
<dbReference type="Pfam" id="PF13487">
    <property type="entry name" value="HD_5"/>
    <property type="match status" value="1"/>
</dbReference>